<dbReference type="InterPro" id="IPR036093">
    <property type="entry name" value="NAC_dom_sf"/>
</dbReference>
<keyword evidence="3" id="KW-0804">Transcription</keyword>
<name>A0A5E4FBQ8_PRUDU</name>
<dbReference type="GO" id="GO:0006355">
    <property type="term" value="P:regulation of DNA-templated transcription"/>
    <property type="evidence" value="ECO:0007669"/>
    <property type="project" value="InterPro"/>
</dbReference>
<dbReference type="Pfam" id="PF02365">
    <property type="entry name" value="NAM"/>
    <property type="match status" value="1"/>
</dbReference>
<evidence type="ECO:0000256" key="2">
    <source>
        <dbReference type="ARBA" id="ARBA00023125"/>
    </source>
</evidence>
<evidence type="ECO:0000259" key="5">
    <source>
        <dbReference type="PROSITE" id="PS51005"/>
    </source>
</evidence>
<accession>A0A5E4FBQ8</accession>
<gene>
    <name evidence="6" type="ORF">ALMOND_2B006892</name>
</gene>
<proteinExistence type="predicted"/>
<dbReference type="Proteomes" id="UP000327085">
    <property type="component" value="Chromosome 2"/>
</dbReference>
<keyword evidence="2" id="KW-0238">DNA-binding</keyword>
<dbReference type="PANTHER" id="PTHR31744:SF221">
    <property type="entry name" value="NAC DOMAIN-CONTAINING PROTEIN 43-LIKE"/>
    <property type="match status" value="1"/>
</dbReference>
<keyword evidence="1" id="KW-0805">Transcription regulation</keyword>
<evidence type="ECO:0000256" key="4">
    <source>
        <dbReference type="ARBA" id="ARBA00023242"/>
    </source>
</evidence>
<dbReference type="PANTHER" id="PTHR31744">
    <property type="entry name" value="PROTEIN CUP-SHAPED COTYLEDON 2-RELATED"/>
    <property type="match status" value="1"/>
</dbReference>
<dbReference type="Gene3D" id="2.170.150.80">
    <property type="entry name" value="NAC domain"/>
    <property type="match status" value="1"/>
</dbReference>
<dbReference type="InterPro" id="IPR003441">
    <property type="entry name" value="NAC-dom"/>
</dbReference>
<dbReference type="GO" id="GO:0003677">
    <property type="term" value="F:DNA binding"/>
    <property type="evidence" value="ECO:0007669"/>
    <property type="project" value="UniProtKB-KW"/>
</dbReference>
<feature type="domain" description="NAC" evidence="5">
    <location>
        <begin position="14"/>
        <end position="98"/>
    </location>
</feature>
<dbReference type="InParanoid" id="A0A5E4FBQ8"/>
<dbReference type="AlphaFoldDB" id="A0A5E4FBQ8"/>
<dbReference type="PROSITE" id="PS51005">
    <property type="entry name" value="NAC"/>
    <property type="match status" value="1"/>
</dbReference>
<organism evidence="6 7">
    <name type="scientific">Prunus dulcis</name>
    <name type="common">Almond</name>
    <name type="synonym">Amygdalus dulcis</name>
    <dbReference type="NCBI Taxonomy" id="3755"/>
    <lineage>
        <taxon>Eukaryota</taxon>
        <taxon>Viridiplantae</taxon>
        <taxon>Streptophyta</taxon>
        <taxon>Embryophyta</taxon>
        <taxon>Tracheophyta</taxon>
        <taxon>Spermatophyta</taxon>
        <taxon>Magnoliopsida</taxon>
        <taxon>eudicotyledons</taxon>
        <taxon>Gunneridae</taxon>
        <taxon>Pentapetalae</taxon>
        <taxon>rosids</taxon>
        <taxon>fabids</taxon>
        <taxon>Rosales</taxon>
        <taxon>Rosaceae</taxon>
        <taxon>Amygdaloideae</taxon>
        <taxon>Amygdaleae</taxon>
        <taxon>Prunus</taxon>
    </lineage>
</organism>
<evidence type="ECO:0000313" key="7">
    <source>
        <dbReference type="Proteomes" id="UP000327085"/>
    </source>
</evidence>
<dbReference type="EMBL" id="CABIKO010000095">
    <property type="protein sequence ID" value="VVA25553.1"/>
    <property type="molecule type" value="Genomic_DNA"/>
</dbReference>
<evidence type="ECO:0000256" key="3">
    <source>
        <dbReference type="ARBA" id="ARBA00023163"/>
    </source>
</evidence>
<evidence type="ECO:0000313" key="6">
    <source>
        <dbReference type="EMBL" id="VVA25553.1"/>
    </source>
</evidence>
<dbReference type="SUPFAM" id="SSF101941">
    <property type="entry name" value="NAC domain"/>
    <property type="match status" value="1"/>
</dbReference>
<protein>
    <submittedName>
        <fullName evidence="6">PREDICTED: NAC</fullName>
    </submittedName>
</protein>
<dbReference type="OMA" id="CFSHIAT"/>
<reference evidence="7" key="1">
    <citation type="journal article" date="2020" name="Plant J.">
        <title>Transposons played a major role in the diversification between the closely related almond and peach genomes: results from the almond genome sequence.</title>
        <authorList>
            <person name="Alioto T."/>
            <person name="Alexiou K.G."/>
            <person name="Bardil A."/>
            <person name="Barteri F."/>
            <person name="Castanera R."/>
            <person name="Cruz F."/>
            <person name="Dhingra A."/>
            <person name="Duval H."/>
            <person name="Fernandez I Marti A."/>
            <person name="Frias L."/>
            <person name="Galan B."/>
            <person name="Garcia J.L."/>
            <person name="Howad W."/>
            <person name="Gomez-Garrido J."/>
            <person name="Gut M."/>
            <person name="Julca I."/>
            <person name="Morata J."/>
            <person name="Puigdomenech P."/>
            <person name="Ribeca P."/>
            <person name="Rubio Cabetas M.J."/>
            <person name="Vlasova A."/>
            <person name="Wirthensohn M."/>
            <person name="Garcia-Mas J."/>
            <person name="Gabaldon T."/>
            <person name="Casacuberta J.M."/>
            <person name="Arus P."/>
        </authorList>
    </citation>
    <scope>NUCLEOTIDE SEQUENCE [LARGE SCALE GENOMIC DNA]</scope>
    <source>
        <strain evidence="7">cv. Texas</strain>
    </source>
</reference>
<dbReference type="Gramene" id="VVA25553">
    <property type="protein sequence ID" value="VVA25553"/>
    <property type="gene ID" value="Prudul26B006892"/>
</dbReference>
<keyword evidence="4" id="KW-0539">Nucleus</keyword>
<evidence type="ECO:0000256" key="1">
    <source>
        <dbReference type="ARBA" id="ARBA00023015"/>
    </source>
</evidence>
<sequence length="98" mass="11352">MTSISVSVNGECKVPPGFRFQPTEEELLLYYLKKRVLCEKIDLDIICDIDPNKFEPWDIQEVNNPSFVYVAEKCKTGSMPQNDCYFFSHKDKKYTSGT</sequence>